<sequence>MDSSFYTDLVGTKFPFPESWPTSGLGALRRIFKRNFTETTGRKLSASLNVSSGILDQKLINESSLLSSSSGNIENGATNNLPNVSKEEIANLSPLDQEVLAILSWMEILEDGSSMFNLPLLASVDTSLPIAKRVETQNTAWPRSMLRKPAASPTPSFSGLETTNATMEDQSWRWNSFLGKDYLCEEVKQQLRTDGPVRDVFVFPPRQLSPEPPFLNIFCHRSYNLMNDFVHFTIQLQNLSRKASVDAMMDPSGLMTRATIELRSVGHPMKIWSVVKNVEQCGGILEGSLDIPVSRSYADDCRKECLRIHCEYKKEVDPAPRQLVDIRSARTRNCSNYRKVCKLWGLTADLQTNMLYYTDRASHEVVCVHPAGYTLFKFGRSGRASTSLYRPTGIAYCKEYRRLVIADKDNHRICLFTMDGQFISSFGSKGHENGKLSYPWDVAVSPDGQHIAVTDSRNKRIQLFDRFGNFLRKYSVFESNPYEYKTELDYPRGICFDDTGKNIYVSDFNLHNVLCIPLDFSHHRKMIPEGQLLRPQGVAVDWLGNLLIVDSRKHCIRHVSPRSDLISDIKRVLDKPLDFPMNVCTLAGGFVAVLDGTGKIHIF</sequence>
<feature type="repeat" description="NHL" evidence="2">
    <location>
        <begin position="530"/>
        <end position="562"/>
    </location>
</feature>
<keyword evidence="1" id="KW-0677">Repeat</keyword>
<dbReference type="Proteomes" id="UP000094527">
    <property type="component" value="Unassembled WGS sequence"/>
</dbReference>
<dbReference type="SUPFAM" id="SSF101898">
    <property type="entry name" value="NHL repeat"/>
    <property type="match status" value="1"/>
</dbReference>
<dbReference type="InterPro" id="IPR050952">
    <property type="entry name" value="TRIM-NHL_E3_ligases"/>
</dbReference>
<dbReference type="EMBL" id="LJIJ01000215">
    <property type="protein sequence ID" value="ODN00314.1"/>
    <property type="molecule type" value="Genomic_DNA"/>
</dbReference>
<dbReference type="OrthoDB" id="342730at2759"/>
<accession>A0A1D2N4X5</accession>
<dbReference type="STRING" id="48709.A0A1D2N4X5"/>
<dbReference type="GO" id="GO:0061630">
    <property type="term" value="F:ubiquitin protein ligase activity"/>
    <property type="evidence" value="ECO:0007669"/>
    <property type="project" value="TreeGrafter"/>
</dbReference>
<gene>
    <name evidence="3" type="ORF">Ocin01_06366</name>
</gene>
<dbReference type="PROSITE" id="PS51125">
    <property type="entry name" value="NHL"/>
    <property type="match status" value="3"/>
</dbReference>
<proteinExistence type="predicted"/>
<dbReference type="InterPro" id="IPR001258">
    <property type="entry name" value="NHL_repeat"/>
</dbReference>
<dbReference type="PANTHER" id="PTHR24104">
    <property type="entry name" value="E3 UBIQUITIN-PROTEIN LIGASE NHLRC1-RELATED"/>
    <property type="match status" value="1"/>
</dbReference>
<evidence type="ECO:0000313" key="3">
    <source>
        <dbReference type="EMBL" id="ODN00314.1"/>
    </source>
</evidence>
<feature type="repeat" description="NHL" evidence="2">
    <location>
        <begin position="423"/>
        <end position="467"/>
    </location>
</feature>
<dbReference type="InterPro" id="IPR011042">
    <property type="entry name" value="6-blade_b-propeller_TolB-like"/>
</dbReference>
<name>A0A1D2N4X5_ORCCI</name>
<evidence type="ECO:0000256" key="1">
    <source>
        <dbReference type="ARBA" id="ARBA00022737"/>
    </source>
</evidence>
<dbReference type="AlphaFoldDB" id="A0A1D2N4X5"/>
<dbReference type="GO" id="GO:0043161">
    <property type="term" value="P:proteasome-mediated ubiquitin-dependent protein catabolic process"/>
    <property type="evidence" value="ECO:0007669"/>
    <property type="project" value="TreeGrafter"/>
</dbReference>
<reference evidence="3 4" key="1">
    <citation type="journal article" date="2016" name="Genome Biol. Evol.">
        <title>Gene Family Evolution Reflects Adaptation to Soil Environmental Stressors in the Genome of the Collembolan Orchesella cincta.</title>
        <authorList>
            <person name="Faddeeva-Vakhrusheva A."/>
            <person name="Derks M.F."/>
            <person name="Anvar S.Y."/>
            <person name="Agamennone V."/>
            <person name="Suring W."/>
            <person name="Smit S."/>
            <person name="van Straalen N.M."/>
            <person name="Roelofs D."/>
        </authorList>
    </citation>
    <scope>NUCLEOTIDE SEQUENCE [LARGE SCALE GENOMIC DNA]</scope>
    <source>
        <tissue evidence="3">Mixed pool</tissue>
    </source>
</reference>
<organism evidence="3 4">
    <name type="scientific">Orchesella cincta</name>
    <name type="common">Springtail</name>
    <name type="synonym">Podura cincta</name>
    <dbReference type="NCBI Taxonomy" id="48709"/>
    <lineage>
        <taxon>Eukaryota</taxon>
        <taxon>Metazoa</taxon>
        <taxon>Ecdysozoa</taxon>
        <taxon>Arthropoda</taxon>
        <taxon>Hexapoda</taxon>
        <taxon>Collembola</taxon>
        <taxon>Entomobryomorpha</taxon>
        <taxon>Entomobryoidea</taxon>
        <taxon>Orchesellidae</taxon>
        <taxon>Orchesellinae</taxon>
        <taxon>Orchesella</taxon>
    </lineage>
</organism>
<feature type="repeat" description="NHL" evidence="2">
    <location>
        <begin position="375"/>
        <end position="419"/>
    </location>
</feature>
<protein>
    <submittedName>
        <fullName evidence="3">E3 ubiquitin-protein ligase TRIM71</fullName>
    </submittedName>
</protein>
<dbReference type="Gene3D" id="2.120.10.30">
    <property type="entry name" value="TolB, C-terminal domain"/>
    <property type="match status" value="1"/>
</dbReference>
<dbReference type="GO" id="GO:0000209">
    <property type="term" value="P:protein polyubiquitination"/>
    <property type="evidence" value="ECO:0007669"/>
    <property type="project" value="TreeGrafter"/>
</dbReference>
<evidence type="ECO:0000313" key="4">
    <source>
        <dbReference type="Proteomes" id="UP000094527"/>
    </source>
</evidence>
<dbReference type="Pfam" id="PF01436">
    <property type="entry name" value="NHL"/>
    <property type="match status" value="2"/>
</dbReference>
<evidence type="ECO:0000256" key="2">
    <source>
        <dbReference type="PROSITE-ProRule" id="PRU00504"/>
    </source>
</evidence>
<comment type="caution">
    <text evidence="3">The sequence shown here is derived from an EMBL/GenBank/DDBJ whole genome shotgun (WGS) entry which is preliminary data.</text>
</comment>
<dbReference type="PANTHER" id="PTHR24104:SF48">
    <property type="entry name" value="PROTEIN WECH"/>
    <property type="match status" value="1"/>
</dbReference>
<keyword evidence="4" id="KW-1185">Reference proteome</keyword>